<keyword evidence="1" id="KW-1133">Transmembrane helix</keyword>
<dbReference type="InterPro" id="IPR045340">
    <property type="entry name" value="DUF6533"/>
</dbReference>
<feature type="transmembrane region" description="Helical" evidence="1">
    <location>
        <begin position="15"/>
        <end position="35"/>
    </location>
</feature>
<dbReference type="EMBL" id="NHYE01005465">
    <property type="protein sequence ID" value="PPQ72278.1"/>
    <property type="molecule type" value="Genomic_DNA"/>
</dbReference>
<evidence type="ECO:0000259" key="2">
    <source>
        <dbReference type="Pfam" id="PF20151"/>
    </source>
</evidence>
<keyword evidence="1" id="KW-0472">Membrane</keyword>
<sequence>MDSSELLTAIWDTRIVSYMWISGLSFLVCDTISTFPREVAYIWSSRWSFPKALYLFIRYWTLLELILSSLGNIVPVVFSDMTDLSYPNTQRFRKFRRPLSGGSTILIVVINVILGMRLYALYERKLKGNLPLFLDCISSDKINCAVLILLTSLILLEIGVQIYVAYRVWIASVQTAFIVPLHLPVLGCLSDPDLQITIAGWIVAPVVAVIYFLMMAAKVYQSLMRMRKAGIRVRFSPLLRALARDGTLYFLLVVVNLVVGALNCLLATGPYIVLYQPLNAVSFAITGTRLILNLREAAAGASFPSSASTFDTVYFNLHTTLAVGSGE</sequence>
<feature type="transmembrane region" description="Helical" evidence="1">
    <location>
        <begin position="56"/>
        <end position="78"/>
    </location>
</feature>
<name>A0A409W1C6_9AGAR</name>
<proteinExistence type="predicted"/>
<dbReference type="Pfam" id="PF20151">
    <property type="entry name" value="DUF6533"/>
    <property type="match status" value="1"/>
</dbReference>
<feature type="transmembrane region" description="Helical" evidence="1">
    <location>
        <begin position="142"/>
        <end position="166"/>
    </location>
</feature>
<feature type="domain" description="DUF6533" evidence="2">
    <location>
        <begin position="19"/>
        <end position="63"/>
    </location>
</feature>
<keyword evidence="4" id="KW-1185">Reference proteome</keyword>
<accession>A0A409W1C6</accession>
<dbReference type="AlphaFoldDB" id="A0A409W1C6"/>
<dbReference type="InParanoid" id="A0A409W1C6"/>
<keyword evidence="1" id="KW-0812">Transmembrane</keyword>
<gene>
    <name evidence="3" type="ORF">CVT26_006499</name>
</gene>
<reference evidence="3 4" key="1">
    <citation type="journal article" date="2018" name="Evol. Lett.">
        <title>Horizontal gene cluster transfer increased hallucinogenic mushroom diversity.</title>
        <authorList>
            <person name="Reynolds H.T."/>
            <person name="Vijayakumar V."/>
            <person name="Gluck-Thaler E."/>
            <person name="Korotkin H.B."/>
            <person name="Matheny P.B."/>
            <person name="Slot J.C."/>
        </authorList>
    </citation>
    <scope>NUCLEOTIDE SEQUENCE [LARGE SCALE GENOMIC DNA]</scope>
    <source>
        <strain evidence="3 4">SRW20</strain>
    </source>
</reference>
<comment type="caution">
    <text evidence="3">The sequence shown here is derived from an EMBL/GenBank/DDBJ whole genome shotgun (WGS) entry which is preliminary data.</text>
</comment>
<evidence type="ECO:0000313" key="3">
    <source>
        <dbReference type="EMBL" id="PPQ72278.1"/>
    </source>
</evidence>
<evidence type="ECO:0000256" key="1">
    <source>
        <dbReference type="SAM" id="Phobius"/>
    </source>
</evidence>
<dbReference type="Proteomes" id="UP000284706">
    <property type="component" value="Unassembled WGS sequence"/>
</dbReference>
<dbReference type="OrthoDB" id="3349377at2759"/>
<feature type="transmembrane region" description="Helical" evidence="1">
    <location>
        <begin position="248"/>
        <end position="268"/>
    </location>
</feature>
<protein>
    <recommendedName>
        <fullName evidence="2">DUF6533 domain-containing protein</fullName>
    </recommendedName>
</protein>
<organism evidence="3 4">
    <name type="scientific">Gymnopilus dilepis</name>
    <dbReference type="NCBI Taxonomy" id="231916"/>
    <lineage>
        <taxon>Eukaryota</taxon>
        <taxon>Fungi</taxon>
        <taxon>Dikarya</taxon>
        <taxon>Basidiomycota</taxon>
        <taxon>Agaricomycotina</taxon>
        <taxon>Agaricomycetes</taxon>
        <taxon>Agaricomycetidae</taxon>
        <taxon>Agaricales</taxon>
        <taxon>Agaricineae</taxon>
        <taxon>Hymenogastraceae</taxon>
        <taxon>Gymnopilus</taxon>
    </lineage>
</organism>
<evidence type="ECO:0000313" key="4">
    <source>
        <dbReference type="Proteomes" id="UP000284706"/>
    </source>
</evidence>
<feature type="transmembrane region" description="Helical" evidence="1">
    <location>
        <begin position="98"/>
        <end position="122"/>
    </location>
</feature>
<feature type="transmembrane region" description="Helical" evidence="1">
    <location>
        <begin position="198"/>
        <end position="220"/>
    </location>
</feature>